<keyword evidence="1" id="KW-1133">Transmembrane helix</keyword>
<name>A0AA39WMF4_9PEZI</name>
<feature type="transmembrane region" description="Helical" evidence="1">
    <location>
        <begin position="7"/>
        <end position="23"/>
    </location>
</feature>
<evidence type="ECO:0000313" key="2">
    <source>
        <dbReference type="EMBL" id="KAK0617955.1"/>
    </source>
</evidence>
<organism evidence="2 3">
    <name type="scientific">Bombardia bombarda</name>
    <dbReference type="NCBI Taxonomy" id="252184"/>
    <lineage>
        <taxon>Eukaryota</taxon>
        <taxon>Fungi</taxon>
        <taxon>Dikarya</taxon>
        <taxon>Ascomycota</taxon>
        <taxon>Pezizomycotina</taxon>
        <taxon>Sordariomycetes</taxon>
        <taxon>Sordariomycetidae</taxon>
        <taxon>Sordariales</taxon>
        <taxon>Lasiosphaeriaceae</taxon>
        <taxon>Bombardia</taxon>
    </lineage>
</organism>
<feature type="transmembrane region" description="Helical" evidence="1">
    <location>
        <begin position="60"/>
        <end position="77"/>
    </location>
</feature>
<gene>
    <name evidence="2" type="ORF">B0T17DRAFT_475001</name>
</gene>
<protein>
    <submittedName>
        <fullName evidence="2">Uncharacterized protein</fullName>
    </submittedName>
</protein>
<comment type="caution">
    <text evidence="2">The sequence shown here is derived from an EMBL/GenBank/DDBJ whole genome shotgun (WGS) entry which is preliminary data.</text>
</comment>
<feature type="non-terminal residue" evidence="2">
    <location>
        <position position="202"/>
    </location>
</feature>
<feature type="transmembrane region" description="Helical" evidence="1">
    <location>
        <begin position="83"/>
        <end position="101"/>
    </location>
</feature>
<accession>A0AA39WMF4</accession>
<dbReference type="EMBL" id="JAULSR010000005">
    <property type="protein sequence ID" value="KAK0617955.1"/>
    <property type="molecule type" value="Genomic_DNA"/>
</dbReference>
<reference evidence="2" key="1">
    <citation type="submission" date="2023-06" db="EMBL/GenBank/DDBJ databases">
        <title>Genome-scale phylogeny and comparative genomics of the fungal order Sordariales.</title>
        <authorList>
            <consortium name="Lawrence Berkeley National Laboratory"/>
            <person name="Hensen N."/>
            <person name="Bonometti L."/>
            <person name="Westerberg I."/>
            <person name="Brannstrom I.O."/>
            <person name="Guillou S."/>
            <person name="Cros-Aarteil S."/>
            <person name="Calhoun S."/>
            <person name="Haridas S."/>
            <person name="Kuo A."/>
            <person name="Mondo S."/>
            <person name="Pangilinan J."/>
            <person name="Riley R."/>
            <person name="LaButti K."/>
            <person name="Andreopoulos B."/>
            <person name="Lipzen A."/>
            <person name="Chen C."/>
            <person name="Yanf M."/>
            <person name="Daum C."/>
            <person name="Ng V."/>
            <person name="Clum A."/>
            <person name="Steindorff A."/>
            <person name="Ohm R."/>
            <person name="Martin F."/>
            <person name="Silar P."/>
            <person name="Natvig D."/>
            <person name="Lalanne C."/>
            <person name="Gautier V."/>
            <person name="Ament-velasquez S.L."/>
            <person name="Kruys A."/>
            <person name="Hutchinson M.I."/>
            <person name="Powell A.J."/>
            <person name="Barry K."/>
            <person name="Miller A.N."/>
            <person name="Grigoriev I.V."/>
            <person name="Debuchy R."/>
            <person name="Gladieux P."/>
            <person name="Thoren M.H."/>
            <person name="Johannesson H."/>
        </authorList>
    </citation>
    <scope>NUCLEOTIDE SEQUENCE</scope>
    <source>
        <strain evidence="2">SMH3391-2</strain>
    </source>
</reference>
<keyword evidence="1" id="KW-0812">Transmembrane</keyword>
<dbReference type="AlphaFoldDB" id="A0AA39WMF4"/>
<proteinExistence type="predicted"/>
<sequence length="202" mass="22426">RLRRFSKIMSCGSMIGTAILFPLANTGGIWFRAVTISIFIPMALIFHALQYERFVRFGPYTAPVALFLLLLAVLPADSSREELVPWLPLFIVSLSLTTVAIDKASQHLGSPRSLVAFKRDVDELSGVSIDSWSDCSAEALSDLYEHRPPSESYRFNPIFFGRHGPSSQCSQWTGSSASVICLSDVMGQRQADWDPLTQTFFA</sequence>
<feature type="non-terminal residue" evidence="2">
    <location>
        <position position="1"/>
    </location>
</feature>
<evidence type="ECO:0000256" key="1">
    <source>
        <dbReference type="SAM" id="Phobius"/>
    </source>
</evidence>
<evidence type="ECO:0000313" key="3">
    <source>
        <dbReference type="Proteomes" id="UP001174934"/>
    </source>
</evidence>
<keyword evidence="1" id="KW-0472">Membrane</keyword>
<dbReference type="Proteomes" id="UP001174934">
    <property type="component" value="Unassembled WGS sequence"/>
</dbReference>
<keyword evidence="3" id="KW-1185">Reference proteome</keyword>